<evidence type="ECO:0000313" key="4">
    <source>
        <dbReference type="Proteomes" id="UP000309340"/>
    </source>
</evidence>
<dbReference type="Proteomes" id="UP000309340">
    <property type="component" value="Unassembled WGS sequence"/>
</dbReference>
<evidence type="ECO:0000259" key="2">
    <source>
        <dbReference type="PROSITE" id="PS50097"/>
    </source>
</evidence>
<reference evidence="3 4" key="1">
    <citation type="submission" date="2017-03" db="EMBL/GenBank/DDBJ databases">
        <title>Genomes of endolithic fungi from Antarctica.</title>
        <authorList>
            <person name="Coleine C."/>
            <person name="Masonjones S."/>
            <person name="Stajich J.E."/>
        </authorList>
    </citation>
    <scope>NUCLEOTIDE SEQUENCE [LARGE SCALE GENOMIC DNA]</scope>
    <source>
        <strain evidence="3 4">CCFEE 5184</strain>
    </source>
</reference>
<evidence type="ECO:0000313" key="3">
    <source>
        <dbReference type="EMBL" id="TKA83056.1"/>
    </source>
</evidence>
<keyword evidence="4" id="KW-1185">Reference proteome</keyword>
<dbReference type="InterPro" id="IPR011333">
    <property type="entry name" value="SKP1/BTB/POZ_sf"/>
</dbReference>
<sequence length="392" mass="45047">MANDYGTLRQQILANSRLMLVPSTTHTAATPTDLDVVVFGQTGSFTAAVMLGLTPAIQGPEANTPDSAMHKLLTATCELLNTFIPKLAGHQRNIHGGGVFDDDLIRKELSTHRPKRIPSHCKMAEPRERPLHELLSRDMVDIYVGQENTHWTLHEKLLCHRSKFFRNIFYKKEGSKDSHYGLPEEDDVPFRMFVGWLYSDHIPTPKEEKDLTPLLDLYLMGEKWEIKRLILEVLDAVRRWYHETDTWPGLRRVQYIYSNTEIESPMRQLLVQCVARMLVLGDGMPEHWERALRRNGQLAVDLILCVQKWHFDPENVPDAREESVAPIVEEAEQKVEIKKEQEGDDEEMVNGLDHEEDEEEEGEEGEEEEQGEEEGEAEGGEVEEEQNEEEEA</sequence>
<protein>
    <recommendedName>
        <fullName evidence="2">BTB domain-containing protein</fullName>
    </recommendedName>
</protein>
<dbReference type="EMBL" id="NAJQ01000017">
    <property type="protein sequence ID" value="TKA83056.1"/>
    <property type="molecule type" value="Genomic_DNA"/>
</dbReference>
<dbReference type="PANTHER" id="PTHR47843:SF2">
    <property type="entry name" value="BTB DOMAIN-CONTAINING PROTEIN"/>
    <property type="match status" value="1"/>
</dbReference>
<comment type="caution">
    <text evidence="3">The sequence shown here is derived from an EMBL/GenBank/DDBJ whole genome shotgun (WGS) entry which is preliminary data.</text>
</comment>
<dbReference type="SUPFAM" id="SSF54695">
    <property type="entry name" value="POZ domain"/>
    <property type="match status" value="1"/>
</dbReference>
<evidence type="ECO:0000256" key="1">
    <source>
        <dbReference type="SAM" id="MobiDB-lite"/>
    </source>
</evidence>
<proteinExistence type="predicted"/>
<gene>
    <name evidence="3" type="ORF">B0A55_00944</name>
</gene>
<dbReference type="PANTHER" id="PTHR47843">
    <property type="entry name" value="BTB DOMAIN-CONTAINING PROTEIN-RELATED"/>
    <property type="match status" value="1"/>
</dbReference>
<dbReference type="Gene3D" id="3.30.710.10">
    <property type="entry name" value="Potassium Channel Kv1.1, Chain A"/>
    <property type="match status" value="1"/>
</dbReference>
<dbReference type="Pfam" id="PF00651">
    <property type="entry name" value="BTB"/>
    <property type="match status" value="1"/>
</dbReference>
<dbReference type="AlphaFoldDB" id="A0A4U0Y2S8"/>
<feature type="region of interest" description="Disordered" evidence="1">
    <location>
        <begin position="334"/>
        <end position="392"/>
    </location>
</feature>
<dbReference type="InterPro" id="IPR000210">
    <property type="entry name" value="BTB/POZ_dom"/>
</dbReference>
<organism evidence="3 4">
    <name type="scientific">Friedmanniomyces simplex</name>
    <dbReference type="NCBI Taxonomy" id="329884"/>
    <lineage>
        <taxon>Eukaryota</taxon>
        <taxon>Fungi</taxon>
        <taxon>Dikarya</taxon>
        <taxon>Ascomycota</taxon>
        <taxon>Pezizomycotina</taxon>
        <taxon>Dothideomycetes</taxon>
        <taxon>Dothideomycetidae</taxon>
        <taxon>Mycosphaerellales</taxon>
        <taxon>Teratosphaeriaceae</taxon>
        <taxon>Friedmanniomyces</taxon>
    </lineage>
</organism>
<name>A0A4U0Y2S8_9PEZI</name>
<feature type="compositionally biased region" description="Acidic residues" evidence="1">
    <location>
        <begin position="342"/>
        <end position="392"/>
    </location>
</feature>
<feature type="domain" description="BTB" evidence="2">
    <location>
        <begin position="140"/>
        <end position="206"/>
    </location>
</feature>
<accession>A0A4U0Y2S8</accession>
<dbReference type="PROSITE" id="PS50097">
    <property type="entry name" value="BTB"/>
    <property type="match status" value="1"/>
</dbReference>
<dbReference type="STRING" id="329884.A0A4U0Y2S8"/>
<dbReference type="OrthoDB" id="1022638at2759"/>